<dbReference type="AlphaFoldDB" id="A0A3P7MAZ5"/>
<gene>
    <name evidence="2" type="ORF">DILT_LOCUS10902</name>
</gene>
<name>A0A3P7MAZ5_DIBLA</name>
<proteinExistence type="predicted"/>
<sequence>MFSWRGAPSPSSSRLLTASKPLRETQNSPHRATIAPKSEMNKPQVNGTASWYNHKEFLRCVALMELPRLTAHTACITDLCTNLLQLDRQLSLFKETESSFEQQLSGYMRIRLLFYIGVFLLRVHKKKRNDRFRNASFAYFRLCALEEVQRVSNVNFLNNHFWESAYTESICLKLQAASIAHNSVQLMSSSQNTDTCSHLPSEKSLPPWKAVLSSVLAECNLENAEKPFSYVMDSSFVNKAMYEQSVQQEYVEGIFKELLLRNPEDLNIIIWFLLQSTDSCPSDLQDGAFPEDRLILLSLSKCKISSINLFD</sequence>
<dbReference type="Proteomes" id="UP000281553">
    <property type="component" value="Unassembled WGS sequence"/>
</dbReference>
<dbReference type="EMBL" id="UYRU01061337">
    <property type="protein sequence ID" value="VDN15071.1"/>
    <property type="molecule type" value="Genomic_DNA"/>
</dbReference>
<feature type="region of interest" description="Disordered" evidence="1">
    <location>
        <begin position="1"/>
        <end position="42"/>
    </location>
</feature>
<keyword evidence="3" id="KW-1185">Reference proteome</keyword>
<organism evidence="2 3">
    <name type="scientific">Dibothriocephalus latus</name>
    <name type="common">Fish tapeworm</name>
    <name type="synonym">Diphyllobothrium latum</name>
    <dbReference type="NCBI Taxonomy" id="60516"/>
    <lineage>
        <taxon>Eukaryota</taxon>
        <taxon>Metazoa</taxon>
        <taxon>Spiralia</taxon>
        <taxon>Lophotrochozoa</taxon>
        <taxon>Platyhelminthes</taxon>
        <taxon>Cestoda</taxon>
        <taxon>Eucestoda</taxon>
        <taxon>Diphyllobothriidea</taxon>
        <taxon>Diphyllobothriidae</taxon>
        <taxon>Dibothriocephalus</taxon>
    </lineage>
</organism>
<protein>
    <submittedName>
        <fullName evidence="2">Uncharacterized protein</fullName>
    </submittedName>
</protein>
<dbReference type="OrthoDB" id="2357150at2759"/>
<evidence type="ECO:0000313" key="2">
    <source>
        <dbReference type="EMBL" id="VDN15071.1"/>
    </source>
</evidence>
<evidence type="ECO:0000313" key="3">
    <source>
        <dbReference type="Proteomes" id="UP000281553"/>
    </source>
</evidence>
<reference evidence="2 3" key="1">
    <citation type="submission" date="2018-11" db="EMBL/GenBank/DDBJ databases">
        <authorList>
            <consortium name="Pathogen Informatics"/>
        </authorList>
    </citation>
    <scope>NUCLEOTIDE SEQUENCE [LARGE SCALE GENOMIC DNA]</scope>
</reference>
<accession>A0A3P7MAZ5</accession>
<evidence type="ECO:0000256" key="1">
    <source>
        <dbReference type="SAM" id="MobiDB-lite"/>
    </source>
</evidence>